<sequence length="508" mass="57064">MKNKNICIFNFSRLLVIVCIFLTVSCKEEAWDDHYDQQDSRLEKSILTVLSENPEYSTFVTYLEQTGYSSQLQTSQAFTVWAPTNAAFAEVSSTILNNPDLLKELIGNHVSSFSYNTSSNPDVLVKMFNNKYVQFINANGTSTFGGLNLKDKDMLTANGVLHTINEVLLVSPNIWGYLNNNASEFPSLMEFLTQYNETIFDEQNSVKTGTNSLGQSVYDSIFIPSNTFFKTIGDLSSEERRYTFIGLTEPAYTGIYDTFKDFYNYPVADSIKANTDRTIFSNLNFLGTAEEINDLSGTPIYTTTGGLVTLDPSSITENVALSNGNVFVVNQLNYDPKSLIYKNIRYEIENAERRTIGDIVALTIQKKFSTSSSGLFYNTVSLDQNPNAGSTNNYFEIAFTNVLSASYTLHLKFVPVGASKKTKLRFEFSYTDANKNKVVKQIPAIEVGNQEDGVIQIGDVFDIPVYINKEVNNNYSVKLKVFVDVSEPELILYDRRFGIDYAELKPVE</sequence>
<dbReference type="SMART" id="SM00554">
    <property type="entry name" value="FAS1"/>
    <property type="match status" value="1"/>
</dbReference>
<dbReference type="Proteomes" id="UP000295455">
    <property type="component" value="Unassembled WGS sequence"/>
</dbReference>
<evidence type="ECO:0000256" key="1">
    <source>
        <dbReference type="SAM" id="SignalP"/>
    </source>
</evidence>
<evidence type="ECO:0000313" key="4">
    <source>
        <dbReference type="Proteomes" id="UP000295455"/>
    </source>
</evidence>
<dbReference type="InterPro" id="IPR036378">
    <property type="entry name" value="FAS1_dom_sf"/>
</dbReference>
<dbReference type="PANTHER" id="PTHR10900">
    <property type="entry name" value="PERIOSTIN-RELATED"/>
    <property type="match status" value="1"/>
</dbReference>
<dbReference type="InterPro" id="IPR050904">
    <property type="entry name" value="Adhesion/Biosynth-related"/>
</dbReference>
<keyword evidence="1" id="KW-0732">Signal</keyword>
<dbReference type="OrthoDB" id="831756at2"/>
<proteinExistence type="predicted"/>
<accession>A0A4R1RJE8</accession>
<dbReference type="PROSITE" id="PS50213">
    <property type="entry name" value="FAS1"/>
    <property type="match status" value="1"/>
</dbReference>
<name>A0A4R1RJE8_9FLAO</name>
<feature type="domain" description="FAS1" evidence="2">
    <location>
        <begin position="43"/>
        <end position="168"/>
    </location>
</feature>
<dbReference type="RefSeq" id="WP_132217743.1">
    <property type="nucleotide sequence ID" value="NZ_OX156936.1"/>
</dbReference>
<evidence type="ECO:0000313" key="3">
    <source>
        <dbReference type="EMBL" id="TCL66271.1"/>
    </source>
</evidence>
<dbReference type="Gene3D" id="2.30.180.10">
    <property type="entry name" value="FAS1 domain"/>
    <property type="match status" value="1"/>
</dbReference>
<dbReference type="PROSITE" id="PS51257">
    <property type="entry name" value="PROKAR_LIPOPROTEIN"/>
    <property type="match status" value="1"/>
</dbReference>
<feature type="chain" id="PRO_5020676650" evidence="1">
    <location>
        <begin position="31"/>
        <end position="508"/>
    </location>
</feature>
<organism evidence="3 4">
    <name type="scientific">Mariniflexile fucanivorans</name>
    <dbReference type="NCBI Taxonomy" id="264023"/>
    <lineage>
        <taxon>Bacteria</taxon>
        <taxon>Pseudomonadati</taxon>
        <taxon>Bacteroidota</taxon>
        <taxon>Flavobacteriia</taxon>
        <taxon>Flavobacteriales</taxon>
        <taxon>Flavobacteriaceae</taxon>
        <taxon>Mariniflexile</taxon>
    </lineage>
</organism>
<feature type="signal peptide" evidence="1">
    <location>
        <begin position="1"/>
        <end position="30"/>
    </location>
</feature>
<comment type="caution">
    <text evidence="3">The sequence shown here is derived from an EMBL/GenBank/DDBJ whole genome shotgun (WGS) entry which is preliminary data.</text>
</comment>
<dbReference type="SUPFAM" id="SSF82153">
    <property type="entry name" value="FAS1 domain"/>
    <property type="match status" value="1"/>
</dbReference>
<dbReference type="EMBL" id="SLUP01000004">
    <property type="protein sequence ID" value="TCL66271.1"/>
    <property type="molecule type" value="Genomic_DNA"/>
</dbReference>
<dbReference type="PANTHER" id="PTHR10900:SF77">
    <property type="entry name" value="FI19380P1"/>
    <property type="match status" value="1"/>
</dbReference>
<evidence type="ECO:0000259" key="2">
    <source>
        <dbReference type="PROSITE" id="PS50213"/>
    </source>
</evidence>
<gene>
    <name evidence="3" type="ORF">EV196_104302</name>
</gene>
<protein>
    <submittedName>
        <fullName evidence="3">Putative surface protein with fasciclin (FAS1) repeats</fullName>
    </submittedName>
</protein>
<dbReference type="Pfam" id="PF02469">
    <property type="entry name" value="Fasciclin"/>
    <property type="match status" value="1"/>
</dbReference>
<dbReference type="InterPro" id="IPR000782">
    <property type="entry name" value="FAS1_domain"/>
</dbReference>
<reference evidence="3 4" key="1">
    <citation type="submission" date="2019-03" db="EMBL/GenBank/DDBJ databases">
        <title>Genomic Encyclopedia of Type Strains, Phase IV (KMG-IV): sequencing the most valuable type-strain genomes for metagenomic binning, comparative biology and taxonomic classification.</title>
        <authorList>
            <person name="Goeker M."/>
        </authorList>
    </citation>
    <scope>NUCLEOTIDE SEQUENCE [LARGE SCALE GENOMIC DNA]</scope>
    <source>
        <strain evidence="3 4">DSM 18792</strain>
    </source>
</reference>
<dbReference type="AlphaFoldDB" id="A0A4R1RJE8"/>
<keyword evidence="4" id="KW-1185">Reference proteome</keyword>
<dbReference type="GO" id="GO:0005615">
    <property type="term" value="C:extracellular space"/>
    <property type="evidence" value="ECO:0007669"/>
    <property type="project" value="TreeGrafter"/>
</dbReference>